<sequence>MFQAVFIYTGHHLTGFHAVFIYTGHHLTGLGF</sequence>
<evidence type="ECO:0000313" key="2">
    <source>
        <dbReference type="Proteomes" id="UP000243975"/>
    </source>
</evidence>
<organism evidence="1 2">
    <name type="scientific">Cynara cardunculus var. scolymus</name>
    <name type="common">Globe artichoke</name>
    <name type="synonym">Cynara scolymus</name>
    <dbReference type="NCBI Taxonomy" id="59895"/>
    <lineage>
        <taxon>Eukaryota</taxon>
        <taxon>Viridiplantae</taxon>
        <taxon>Streptophyta</taxon>
        <taxon>Embryophyta</taxon>
        <taxon>Tracheophyta</taxon>
        <taxon>Spermatophyta</taxon>
        <taxon>Magnoliopsida</taxon>
        <taxon>eudicotyledons</taxon>
        <taxon>Gunneridae</taxon>
        <taxon>Pentapetalae</taxon>
        <taxon>asterids</taxon>
        <taxon>campanulids</taxon>
        <taxon>Asterales</taxon>
        <taxon>Asteraceae</taxon>
        <taxon>Carduoideae</taxon>
        <taxon>Cardueae</taxon>
        <taxon>Carduinae</taxon>
        <taxon>Cynara</taxon>
    </lineage>
</organism>
<accession>A0A103XZ23</accession>
<reference evidence="1 2" key="1">
    <citation type="journal article" date="2016" name="Sci. Rep.">
        <title>The genome sequence of the outbreeding globe artichoke constructed de novo incorporating a phase-aware low-pass sequencing strategy of F1 progeny.</title>
        <authorList>
            <person name="Scaglione D."/>
            <person name="Reyes-Chin-Wo S."/>
            <person name="Acquadro A."/>
            <person name="Froenicke L."/>
            <person name="Portis E."/>
            <person name="Beitel C."/>
            <person name="Tirone M."/>
            <person name="Mauro R."/>
            <person name="Lo Monaco A."/>
            <person name="Mauromicale G."/>
            <person name="Faccioli P."/>
            <person name="Cattivelli L."/>
            <person name="Rieseberg L."/>
            <person name="Michelmore R."/>
            <person name="Lanteri S."/>
        </authorList>
    </citation>
    <scope>NUCLEOTIDE SEQUENCE [LARGE SCALE GENOMIC DNA]</scope>
    <source>
        <strain evidence="1">2C</strain>
    </source>
</reference>
<dbReference type="Proteomes" id="UP000243975">
    <property type="component" value="Unassembled WGS sequence"/>
</dbReference>
<proteinExistence type="predicted"/>
<name>A0A103XZ23_CYNCS</name>
<dbReference type="Gramene" id="KVH99494">
    <property type="protein sequence ID" value="KVH99494"/>
    <property type="gene ID" value="Ccrd_022271"/>
</dbReference>
<protein>
    <submittedName>
        <fullName evidence="1">Uncharacterized protein</fullName>
    </submittedName>
</protein>
<dbReference type="EMBL" id="LEKV01003485">
    <property type="protein sequence ID" value="KVH99494.1"/>
    <property type="molecule type" value="Genomic_DNA"/>
</dbReference>
<comment type="caution">
    <text evidence="1">The sequence shown here is derived from an EMBL/GenBank/DDBJ whole genome shotgun (WGS) entry which is preliminary data.</text>
</comment>
<keyword evidence="2" id="KW-1185">Reference proteome</keyword>
<gene>
    <name evidence="1" type="ORF">Ccrd_022271</name>
</gene>
<evidence type="ECO:0000313" key="1">
    <source>
        <dbReference type="EMBL" id="KVH99494.1"/>
    </source>
</evidence>
<dbReference type="AlphaFoldDB" id="A0A103XZ23"/>